<dbReference type="VEuPathDB" id="FungiDB:VP01_4293g1"/>
<comment type="caution">
    <text evidence="2">The sequence shown here is derived from an EMBL/GenBank/DDBJ whole genome shotgun (WGS) entry which is preliminary data.</text>
</comment>
<sequence>MASGNCEKWRAAIDLKLEALADLAVWDIVCIPVDHWLLGTIWVFQKKVNSDGVISKFKARLCAHGSRQVPGEDVNETYTPTGRFAALRAALLVGLSRGYSVHQMDAKNVFLNGVLDEEIYLRAPAGMAVVELI</sequence>
<dbReference type="AlphaFoldDB" id="A0A0L6UR11"/>
<evidence type="ECO:0000313" key="2">
    <source>
        <dbReference type="EMBL" id="KNZ50682.1"/>
    </source>
</evidence>
<name>A0A0L6UR11_9BASI</name>
<organism evidence="2 3">
    <name type="scientific">Puccinia sorghi</name>
    <dbReference type="NCBI Taxonomy" id="27349"/>
    <lineage>
        <taxon>Eukaryota</taxon>
        <taxon>Fungi</taxon>
        <taxon>Dikarya</taxon>
        <taxon>Basidiomycota</taxon>
        <taxon>Pucciniomycotina</taxon>
        <taxon>Pucciniomycetes</taxon>
        <taxon>Pucciniales</taxon>
        <taxon>Pucciniaceae</taxon>
        <taxon>Puccinia</taxon>
    </lineage>
</organism>
<dbReference type="OrthoDB" id="3054497at2759"/>
<dbReference type="InterPro" id="IPR013103">
    <property type="entry name" value="RVT_2"/>
</dbReference>
<gene>
    <name evidence="2" type="ORF">VP01_4293g1</name>
</gene>
<dbReference type="Pfam" id="PF07727">
    <property type="entry name" value="RVT_2"/>
    <property type="match status" value="1"/>
</dbReference>
<dbReference type="EMBL" id="LAVV01009383">
    <property type="protein sequence ID" value="KNZ50682.1"/>
    <property type="molecule type" value="Genomic_DNA"/>
</dbReference>
<proteinExistence type="predicted"/>
<feature type="domain" description="Reverse transcriptase Ty1/copia-type" evidence="1">
    <location>
        <begin position="25"/>
        <end position="128"/>
    </location>
</feature>
<accession>A0A0L6UR11</accession>
<evidence type="ECO:0000313" key="3">
    <source>
        <dbReference type="Proteomes" id="UP000037035"/>
    </source>
</evidence>
<keyword evidence="3" id="KW-1185">Reference proteome</keyword>
<protein>
    <recommendedName>
        <fullName evidence="1">Reverse transcriptase Ty1/copia-type domain-containing protein</fullName>
    </recommendedName>
</protein>
<dbReference type="STRING" id="27349.A0A0L6UR11"/>
<reference evidence="2 3" key="1">
    <citation type="submission" date="2015-08" db="EMBL/GenBank/DDBJ databases">
        <title>Next Generation Sequencing and Analysis of the Genome of Puccinia sorghi L Schw, the Causal Agent of Maize Common Rust.</title>
        <authorList>
            <person name="Rochi L."/>
            <person name="Burguener G."/>
            <person name="Darino M."/>
            <person name="Turjanski A."/>
            <person name="Kreff E."/>
            <person name="Dieguez M.J."/>
            <person name="Sacco F."/>
        </authorList>
    </citation>
    <scope>NUCLEOTIDE SEQUENCE [LARGE SCALE GENOMIC DNA]</scope>
    <source>
        <strain evidence="2 3">RO10H11247</strain>
    </source>
</reference>
<evidence type="ECO:0000259" key="1">
    <source>
        <dbReference type="Pfam" id="PF07727"/>
    </source>
</evidence>
<dbReference type="Proteomes" id="UP000037035">
    <property type="component" value="Unassembled WGS sequence"/>
</dbReference>